<feature type="chain" id="PRO_5042057670" evidence="2">
    <location>
        <begin position="24"/>
        <end position="300"/>
    </location>
</feature>
<accession>A0AAE3R7I4</accession>
<gene>
    <name evidence="4" type="ORF">QNI22_31740</name>
</gene>
<keyword evidence="5" id="KW-1185">Reference proteome</keyword>
<evidence type="ECO:0000259" key="3">
    <source>
        <dbReference type="Pfam" id="PF07859"/>
    </source>
</evidence>
<feature type="signal peptide" evidence="2">
    <location>
        <begin position="1"/>
        <end position="23"/>
    </location>
</feature>
<name>A0AAE3R7I4_9BACT</name>
<dbReference type="EMBL" id="JASJOU010000015">
    <property type="protein sequence ID" value="MDJ1505271.1"/>
    <property type="molecule type" value="Genomic_DNA"/>
</dbReference>
<dbReference type="GO" id="GO:0016787">
    <property type="term" value="F:hydrolase activity"/>
    <property type="evidence" value="ECO:0007669"/>
    <property type="project" value="UniProtKB-KW"/>
</dbReference>
<keyword evidence="1 4" id="KW-0378">Hydrolase</keyword>
<evidence type="ECO:0000256" key="2">
    <source>
        <dbReference type="SAM" id="SignalP"/>
    </source>
</evidence>
<dbReference type="AlphaFoldDB" id="A0AAE3R7I4"/>
<dbReference type="PANTHER" id="PTHR48081:SF8">
    <property type="entry name" value="ALPHA_BETA HYDROLASE FOLD-3 DOMAIN-CONTAINING PROTEIN-RELATED"/>
    <property type="match status" value="1"/>
</dbReference>
<feature type="domain" description="Alpha/beta hydrolase fold-3" evidence="3">
    <location>
        <begin position="80"/>
        <end position="277"/>
    </location>
</feature>
<sequence>MNTLSKSYFLLSLFILLFSATQAQNIPDSTMRKIKNFRAVYETMGKVYPPDSTVSVDATEIAGVKTYWFNQNLLNQNHLIIYLHGGVYTYGNIHAYQAMVSRLAKEFHLPILYVEYSLSPEHQFPTANNEILGVYRQIQKKYPNHEITLIGDSAGGGLAVSLVKDAIKASLPLPSSLALISPWIDLECTNKSYETKQAVDPILSKKFLYDHALLYAPNKIKEADPSEIKFTKFPPVLLLVGTDEVLNDDSKNFYAAIKPIQKNAKLKEFDGQKHVWVFSHIASKASMEAVSDIKKFINAF</sequence>
<dbReference type="InterPro" id="IPR013094">
    <property type="entry name" value="AB_hydrolase_3"/>
</dbReference>
<dbReference type="SUPFAM" id="SSF53474">
    <property type="entry name" value="alpha/beta-Hydrolases"/>
    <property type="match status" value="1"/>
</dbReference>
<dbReference type="Proteomes" id="UP001232063">
    <property type="component" value="Unassembled WGS sequence"/>
</dbReference>
<dbReference type="InterPro" id="IPR050300">
    <property type="entry name" value="GDXG_lipolytic_enzyme"/>
</dbReference>
<reference evidence="4" key="1">
    <citation type="submission" date="2023-05" db="EMBL/GenBank/DDBJ databases">
        <authorList>
            <person name="Zhang X."/>
        </authorList>
    </citation>
    <scope>NUCLEOTIDE SEQUENCE</scope>
    <source>
        <strain evidence="4">BD1B2-1</strain>
    </source>
</reference>
<proteinExistence type="predicted"/>
<evidence type="ECO:0000256" key="1">
    <source>
        <dbReference type="ARBA" id="ARBA00022801"/>
    </source>
</evidence>
<dbReference type="PANTHER" id="PTHR48081">
    <property type="entry name" value="AB HYDROLASE SUPERFAMILY PROTEIN C4A8.06C"/>
    <property type="match status" value="1"/>
</dbReference>
<protein>
    <submittedName>
        <fullName evidence="4">Alpha/beta hydrolase</fullName>
    </submittedName>
</protein>
<comment type="caution">
    <text evidence="4">The sequence shown here is derived from an EMBL/GenBank/DDBJ whole genome shotgun (WGS) entry which is preliminary data.</text>
</comment>
<dbReference type="Gene3D" id="3.40.50.1820">
    <property type="entry name" value="alpha/beta hydrolase"/>
    <property type="match status" value="1"/>
</dbReference>
<dbReference type="RefSeq" id="WP_314517183.1">
    <property type="nucleotide sequence ID" value="NZ_JASJOU010000015.1"/>
</dbReference>
<dbReference type="InterPro" id="IPR029058">
    <property type="entry name" value="AB_hydrolase_fold"/>
</dbReference>
<dbReference type="Pfam" id="PF07859">
    <property type="entry name" value="Abhydrolase_3"/>
    <property type="match status" value="1"/>
</dbReference>
<organism evidence="4 5">
    <name type="scientific">Xanthocytophaga agilis</name>
    <dbReference type="NCBI Taxonomy" id="3048010"/>
    <lineage>
        <taxon>Bacteria</taxon>
        <taxon>Pseudomonadati</taxon>
        <taxon>Bacteroidota</taxon>
        <taxon>Cytophagia</taxon>
        <taxon>Cytophagales</taxon>
        <taxon>Rhodocytophagaceae</taxon>
        <taxon>Xanthocytophaga</taxon>
    </lineage>
</organism>
<keyword evidence="2" id="KW-0732">Signal</keyword>
<evidence type="ECO:0000313" key="5">
    <source>
        <dbReference type="Proteomes" id="UP001232063"/>
    </source>
</evidence>
<evidence type="ECO:0000313" key="4">
    <source>
        <dbReference type="EMBL" id="MDJ1505271.1"/>
    </source>
</evidence>